<evidence type="ECO:0000256" key="6">
    <source>
        <dbReference type="ARBA" id="ARBA00022989"/>
    </source>
</evidence>
<evidence type="ECO:0000256" key="2">
    <source>
        <dbReference type="ARBA" id="ARBA00004936"/>
    </source>
</evidence>
<gene>
    <name evidence="14" type="ORF">EXIGUO9Y_250002</name>
</gene>
<dbReference type="EMBL" id="CABWKQ010000018">
    <property type="protein sequence ID" value="VWX35395.1"/>
    <property type="molecule type" value="Genomic_DNA"/>
</dbReference>
<reference evidence="14 15" key="1">
    <citation type="submission" date="2019-10" db="EMBL/GenBank/DDBJ databases">
        <authorList>
            <person name="Karimi E."/>
        </authorList>
    </citation>
    <scope>NUCLEOTIDE SEQUENCE [LARGE SCALE GENOMIC DNA]</scope>
    <source>
        <strain evidence="14">Exiguobacterium sp. 9Y</strain>
    </source>
</reference>
<dbReference type="GO" id="GO:0046872">
    <property type="term" value="F:metal ion binding"/>
    <property type="evidence" value="ECO:0007669"/>
    <property type="project" value="UniProtKB-KW"/>
</dbReference>
<evidence type="ECO:0000256" key="1">
    <source>
        <dbReference type="ARBA" id="ARBA00004651"/>
    </source>
</evidence>
<name>A0A653I9G4_9BACL</name>
<organism evidence="14 15">
    <name type="scientific">Exiguobacterium oxidotolerans</name>
    <dbReference type="NCBI Taxonomy" id="223958"/>
    <lineage>
        <taxon>Bacteria</taxon>
        <taxon>Bacillati</taxon>
        <taxon>Bacillota</taxon>
        <taxon>Bacilli</taxon>
        <taxon>Bacillales</taxon>
        <taxon>Bacillales Family XII. Incertae Sedis</taxon>
        <taxon>Exiguobacterium</taxon>
    </lineage>
</organism>
<dbReference type="SUPFAM" id="SSF53649">
    <property type="entry name" value="Alkaline phosphatase-like"/>
    <property type="match status" value="1"/>
</dbReference>
<evidence type="ECO:0000256" key="8">
    <source>
        <dbReference type="PIRNR" id="PIRNR005091"/>
    </source>
</evidence>
<dbReference type="PIRSF" id="PIRSF005091">
    <property type="entry name" value="Mmb_sulf_HI1246"/>
    <property type="match status" value="1"/>
</dbReference>
<evidence type="ECO:0000256" key="4">
    <source>
        <dbReference type="ARBA" id="ARBA00022475"/>
    </source>
</evidence>
<keyword evidence="15" id="KW-1185">Reference proteome</keyword>
<evidence type="ECO:0000313" key="14">
    <source>
        <dbReference type="EMBL" id="VWX35395.1"/>
    </source>
</evidence>
<dbReference type="InterPro" id="IPR017850">
    <property type="entry name" value="Alkaline_phosphatase_core_sf"/>
</dbReference>
<protein>
    <submittedName>
        <fullName evidence="14">Sulfatase</fullName>
    </submittedName>
</protein>
<feature type="domain" description="Sulfatase N-terminal" evidence="13">
    <location>
        <begin position="229"/>
        <end position="515"/>
    </location>
</feature>
<evidence type="ECO:0000256" key="12">
    <source>
        <dbReference type="SAM" id="Phobius"/>
    </source>
</evidence>
<accession>A0A653I9G4</accession>
<keyword evidence="10" id="KW-0479">Metal-binding</keyword>
<dbReference type="CDD" id="cd16015">
    <property type="entry name" value="LTA_synthase"/>
    <property type="match status" value="1"/>
</dbReference>
<feature type="transmembrane region" description="Helical" evidence="12">
    <location>
        <begin position="30"/>
        <end position="50"/>
    </location>
</feature>
<evidence type="ECO:0000256" key="7">
    <source>
        <dbReference type="ARBA" id="ARBA00023136"/>
    </source>
</evidence>
<feature type="transmembrane region" description="Helical" evidence="12">
    <location>
        <begin position="7"/>
        <end position="24"/>
    </location>
</feature>
<evidence type="ECO:0000256" key="3">
    <source>
        <dbReference type="ARBA" id="ARBA00009983"/>
    </source>
</evidence>
<dbReference type="RefSeq" id="WP_159173273.1">
    <property type="nucleotide sequence ID" value="NZ_LR732312.1"/>
</dbReference>
<evidence type="ECO:0000256" key="9">
    <source>
        <dbReference type="PIRSR" id="PIRSR005091-1"/>
    </source>
</evidence>
<evidence type="ECO:0000259" key="13">
    <source>
        <dbReference type="Pfam" id="PF00884"/>
    </source>
</evidence>
<keyword evidence="5 12" id="KW-0812">Transmembrane</keyword>
<comment type="pathway">
    <text evidence="2">Cell wall biogenesis; lipoteichoic acid biosynthesis.</text>
</comment>
<evidence type="ECO:0000313" key="15">
    <source>
        <dbReference type="Proteomes" id="UP000439752"/>
    </source>
</evidence>
<keyword evidence="4 8" id="KW-1003">Cell membrane</keyword>
<evidence type="ECO:0000256" key="10">
    <source>
        <dbReference type="PIRSR" id="PIRSR005091-2"/>
    </source>
</evidence>
<dbReference type="PANTHER" id="PTHR47371">
    <property type="entry name" value="LIPOTEICHOIC ACID SYNTHASE"/>
    <property type="match status" value="1"/>
</dbReference>
<feature type="binding site" evidence="10">
    <location>
        <position position="392"/>
    </location>
    <ligand>
        <name>substrate</name>
    </ligand>
</feature>
<feature type="transmembrane region" description="Helical" evidence="12">
    <location>
        <begin position="143"/>
        <end position="163"/>
    </location>
</feature>
<feature type="binding site" evidence="11">
    <location>
        <position position="237"/>
    </location>
    <ligand>
        <name>Mn(2+)</name>
        <dbReference type="ChEBI" id="CHEBI:29035"/>
    </ligand>
</feature>
<dbReference type="InterPro" id="IPR000917">
    <property type="entry name" value="Sulfatase_N"/>
</dbReference>
<feature type="binding site" evidence="11">
    <location>
        <position position="279"/>
    </location>
    <ligand>
        <name>Mn(2+)</name>
        <dbReference type="ChEBI" id="CHEBI:29035"/>
    </ligand>
</feature>
<evidence type="ECO:0000256" key="11">
    <source>
        <dbReference type="PIRSR" id="PIRSR005091-3"/>
    </source>
</evidence>
<dbReference type="AlphaFoldDB" id="A0A653I9G4"/>
<keyword evidence="7 8" id="KW-0472">Membrane</keyword>
<dbReference type="InterPro" id="IPR012160">
    <property type="entry name" value="LtaS-like"/>
</dbReference>
<dbReference type="InterPro" id="IPR050448">
    <property type="entry name" value="OpgB/LTA_synthase_biosynth"/>
</dbReference>
<comment type="subcellular location">
    <subcellularLocation>
        <location evidence="1">Cell membrane</location>
        <topology evidence="1">Multi-pass membrane protein</topology>
    </subcellularLocation>
</comment>
<feature type="binding site" evidence="11">
    <location>
        <position position="452"/>
    </location>
    <ligand>
        <name>Mn(2+)</name>
        <dbReference type="ChEBI" id="CHEBI:29035"/>
    </ligand>
</feature>
<dbReference type="Proteomes" id="UP000439752">
    <property type="component" value="Unassembled WGS sequence"/>
</dbReference>
<feature type="transmembrane region" description="Helical" evidence="12">
    <location>
        <begin position="98"/>
        <end position="127"/>
    </location>
</feature>
<feature type="active site" evidence="9">
    <location>
        <position position="279"/>
    </location>
</feature>
<dbReference type="Gene3D" id="3.30.1120.170">
    <property type="match status" value="1"/>
</dbReference>
<dbReference type="GO" id="GO:0005886">
    <property type="term" value="C:plasma membrane"/>
    <property type="evidence" value="ECO:0007669"/>
    <property type="project" value="UniProtKB-SubCell"/>
</dbReference>
<feature type="binding site" evidence="11">
    <location>
        <position position="451"/>
    </location>
    <ligand>
        <name>Mn(2+)</name>
        <dbReference type="ChEBI" id="CHEBI:29035"/>
    </ligand>
</feature>
<feature type="transmembrane region" description="Helical" evidence="12">
    <location>
        <begin position="57"/>
        <end position="78"/>
    </location>
</feature>
<evidence type="ECO:0000256" key="5">
    <source>
        <dbReference type="ARBA" id="ARBA00022692"/>
    </source>
</evidence>
<comment type="similarity">
    <text evidence="3 8">Belongs to the LTA synthase family.</text>
</comment>
<sequence>MIGFGYAFYLLLGMLKFMLFSFYTNTEVSFKLVLLNLAGMLLLSSWTLLIQWKKRRWIWLGLLVLHSFLLISDLWYYRYFDDLLSVSLMSQMLQMSDVGSGFMALIVPTDFFLFADSVIFALVLIFLRKKTFAVAKRQQRRSAAVTFLTGIVLFAAPLTYAVVKQDQRLDQSISDMRNYYQLGFWGYHGVDVVQGISRALGTDEGLTATQQQRIDAKKQTPSASKTIKPNIILVQLESFQGSVIGQTVNGQELTPHLNELKQESLYFSSFYHQTHEGRTSDAEFITNTSLYPLKSGSVYTRFPDNEFGALPQLLKDSGYDTAAMHAYDKGFWNRDKVYDNLGFNHFFSNKDYPDNKEIGMALNDQQFLTKSIEHMETLQEPFFSFLVALTSHTPYEIPKDERELDLTGYDDPMLKRYYQTVHYVDQGVGLMIDELKAKNMWDDALVIFYGDHDSGLMNEGSELREKAGIDNPVDLFELDRQVPLFIKKPQQQDGKIIKENGGQIDIAPTIVDLLNLESPYMMGNSLLDDEPNVTAFRDGSFRYKDYYYEADLTKKSGNGTCYDVSTTKEVDLDLCKKQADVRKDLRLSDAIIEKNGLEQ</sequence>
<dbReference type="PANTHER" id="PTHR47371:SF3">
    <property type="entry name" value="PHOSPHOGLYCEROL TRANSFERASE I"/>
    <property type="match status" value="1"/>
</dbReference>
<keyword evidence="6 12" id="KW-1133">Transmembrane helix</keyword>
<dbReference type="Pfam" id="PF00884">
    <property type="entry name" value="Sulfatase"/>
    <property type="match status" value="1"/>
</dbReference>
<keyword evidence="10" id="KW-0464">Manganese</keyword>
<dbReference type="Gene3D" id="3.40.720.10">
    <property type="entry name" value="Alkaline Phosphatase, subunit A"/>
    <property type="match status" value="1"/>
</dbReference>
<proteinExistence type="inferred from homology"/>